<dbReference type="EMBL" id="MU266415">
    <property type="protein sequence ID" value="KAH7924810.1"/>
    <property type="molecule type" value="Genomic_DNA"/>
</dbReference>
<evidence type="ECO:0000313" key="1">
    <source>
        <dbReference type="EMBL" id="KAH7924810.1"/>
    </source>
</evidence>
<accession>A0ACB8BG39</accession>
<organism evidence="1 2">
    <name type="scientific">Leucogyrophana mollusca</name>
    <dbReference type="NCBI Taxonomy" id="85980"/>
    <lineage>
        <taxon>Eukaryota</taxon>
        <taxon>Fungi</taxon>
        <taxon>Dikarya</taxon>
        <taxon>Basidiomycota</taxon>
        <taxon>Agaricomycotina</taxon>
        <taxon>Agaricomycetes</taxon>
        <taxon>Agaricomycetidae</taxon>
        <taxon>Boletales</taxon>
        <taxon>Boletales incertae sedis</taxon>
        <taxon>Leucogyrophana</taxon>
    </lineage>
</organism>
<evidence type="ECO:0000313" key="2">
    <source>
        <dbReference type="Proteomes" id="UP000790709"/>
    </source>
</evidence>
<protein>
    <submittedName>
        <fullName evidence="1">Uncharacterized protein</fullName>
    </submittedName>
</protein>
<gene>
    <name evidence="1" type="ORF">BV22DRAFT_1129493</name>
</gene>
<sequence>MSWTPDETSVQLATETAWLQGGIITGVAYGAVLVLFAMCFESLWVRMRTKSMRSRKSVFLLIYVSAVFSLGTILFATNSQFIQLGFIDNRDFPGGPSAYIEEMFSIPENIASNVTFVLANWCADSLMLWRCMVIYKDCKLPTRAVVVGVPSLMLVGSITLGILWLTQISSPSSSPSQNAATGVNYTTPYFALALAVNIVVTIMIVLRLLFHRHRITKALGPGHGSHYTSIAAMIVESASLYSVFSLLFLIPFAVGSPVSNTFIQILGEVDIIASLLIIYRVLQGKAWSNDTPTQGTSVNERTSIRMRRLAPVRVNPVDQFDPPPKTMEIRVAVDVDRSECSV</sequence>
<proteinExistence type="predicted"/>
<keyword evidence="2" id="KW-1185">Reference proteome</keyword>
<reference evidence="1" key="1">
    <citation type="journal article" date="2021" name="New Phytol.">
        <title>Evolutionary innovations through gain and loss of genes in the ectomycorrhizal Boletales.</title>
        <authorList>
            <person name="Wu G."/>
            <person name="Miyauchi S."/>
            <person name="Morin E."/>
            <person name="Kuo A."/>
            <person name="Drula E."/>
            <person name="Varga T."/>
            <person name="Kohler A."/>
            <person name="Feng B."/>
            <person name="Cao Y."/>
            <person name="Lipzen A."/>
            <person name="Daum C."/>
            <person name="Hundley H."/>
            <person name="Pangilinan J."/>
            <person name="Johnson J."/>
            <person name="Barry K."/>
            <person name="LaButti K."/>
            <person name="Ng V."/>
            <person name="Ahrendt S."/>
            <person name="Min B."/>
            <person name="Choi I.G."/>
            <person name="Park H."/>
            <person name="Plett J.M."/>
            <person name="Magnuson J."/>
            <person name="Spatafora J.W."/>
            <person name="Nagy L.G."/>
            <person name="Henrissat B."/>
            <person name="Grigoriev I.V."/>
            <person name="Yang Z.L."/>
            <person name="Xu J."/>
            <person name="Martin F.M."/>
        </authorList>
    </citation>
    <scope>NUCLEOTIDE SEQUENCE</scope>
    <source>
        <strain evidence="1">KUC20120723A-06</strain>
    </source>
</reference>
<dbReference type="Proteomes" id="UP000790709">
    <property type="component" value="Unassembled WGS sequence"/>
</dbReference>
<name>A0ACB8BG39_9AGAM</name>
<comment type="caution">
    <text evidence="1">The sequence shown here is derived from an EMBL/GenBank/DDBJ whole genome shotgun (WGS) entry which is preliminary data.</text>
</comment>